<feature type="compositionally biased region" description="Polar residues" evidence="5">
    <location>
        <begin position="277"/>
        <end position="287"/>
    </location>
</feature>
<dbReference type="EMBL" id="JASNQZ010000008">
    <property type="protein sequence ID" value="KAL0953210.1"/>
    <property type="molecule type" value="Genomic_DNA"/>
</dbReference>
<gene>
    <name evidence="6" type="ORF">HGRIS_004465</name>
</gene>
<feature type="region of interest" description="Disordered" evidence="5">
    <location>
        <begin position="83"/>
        <end position="102"/>
    </location>
</feature>
<dbReference type="PANTHER" id="PTHR23057:SF0">
    <property type="entry name" value="JUXTAPOSED WITH ANOTHER ZINC FINGER PROTEIN 1"/>
    <property type="match status" value="1"/>
</dbReference>
<name>A0ABR3JBY1_9AGAR</name>
<organism evidence="6 7">
    <name type="scientific">Hohenbuehelia grisea</name>
    <dbReference type="NCBI Taxonomy" id="104357"/>
    <lineage>
        <taxon>Eukaryota</taxon>
        <taxon>Fungi</taxon>
        <taxon>Dikarya</taxon>
        <taxon>Basidiomycota</taxon>
        <taxon>Agaricomycotina</taxon>
        <taxon>Agaricomycetes</taxon>
        <taxon>Agaricomycetidae</taxon>
        <taxon>Agaricales</taxon>
        <taxon>Pleurotineae</taxon>
        <taxon>Pleurotaceae</taxon>
        <taxon>Hohenbuehelia</taxon>
    </lineage>
</organism>
<dbReference type="InterPro" id="IPR051580">
    <property type="entry name" value="ZnF-Chromatin_assoc"/>
</dbReference>
<feature type="region of interest" description="Disordered" evidence="5">
    <location>
        <begin position="226"/>
        <end position="296"/>
    </location>
</feature>
<evidence type="ECO:0008006" key="8">
    <source>
        <dbReference type="Google" id="ProtNLM"/>
    </source>
</evidence>
<evidence type="ECO:0000313" key="7">
    <source>
        <dbReference type="Proteomes" id="UP001556367"/>
    </source>
</evidence>
<evidence type="ECO:0000256" key="1">
    <source>
        <dbReference type="ARBA" id="ARBA00022723"/>
    </source>
</evidence>
<keyword evidence="4" id="KW-0862">Zinc</keyword>
<evidence type="ECO:0000256" key="5">
    <source>
        <dbReference type="SAM" id="MobiDB-lite"/>
    </source>
</evidence>
<evidence type="ECO:0000313" key="6">
    <source>
        <dbReference type="EMBL" id="KAL0953210.1"/>
    </source>
</evidence>
<accession>A0ABR3JBY1</accession>
<dbReference type="Proteomes" id="UP001556367">
    <property type="component" value="Unassembled WGS sequence"/>
</dbReference>
<keyword evidence="3" id="KW-0863">Zinc-finger</keyword>
<sequence>MSSFVTSPSGGIPCLSHLGNNRVPDDVDRVALLEQWFCSNFECCGFSITSFHALIEHFEEHHSMVVEADGKKVYPCKSPVLTNPPTKPAATRQPFRPYNAGRPALSQLSTQELAQPPASSSSFGFYSSAADINVDNGFGFYLDPDTGLLQEPEGIFADYDPQGYESSPPSSPSPSSHASYSSPSSPSSSSFPFSLPASVAPSTSASPSPRVPGSLAEMDHAALLVPSNVLPHSGSIGRKDRIKDQTLDDQGREGRVSGSSRSERGVGSEGKGKGKGNSPQTAASAAKTNKKREKMFKCPRTGCTKSYLNPNGLKYHVEKGTCTFDSSPSATPARSPPPTAAPAPVHTTHRLEVAAPTPSVPSPAPAALLASHYASANCPYPAYSVPGTPRMPAMSPAPSYAAHSAC</sequence>
<feature type="compositionally biased region" description="Basic and acidic residues" evidence="5">
    <location>
        <begin position="237"/>
        <end position="272"/>
    </location>
</feature>
<dbReference type="PANTHER" id="PTHR23057">
    <property type="entry name" value="JUXTAPOSED WITH ANOTHER ZINC FINGER PROTEIN 1"/>
    <property type="match status" value="1"/>
</dbReference>
<feature type="region of interest" description="Disordered" evidence="5">
    <location>
        <begin position="157"/>
        <end position="214"/>
    </location>
</feature>
<keyword evidence="2" id="KW-0677">Repeat</keyword>
<feature type="region of interest" description="Disordered" evidence="5">
    <location>
        <begin position="322"/>
        <end position="347"/>
    </location>
</feature>
<evidence type="ECO:0000256" key="2">
    <source>
        <dbReference type="ARBA" id="ARBA00022737"/>
    </source>
</evidence>
<evidence type="ECO:0000256" key="3">
    <source>
        <dbReference type="ARBA" id="ARBA00022771"/>
    </source>
</evidence>
<comment type="caution">
    <text evidence="6">The sequence shown here is derived from an EMBL/GenBank/DDBJ whole genome shotgun (WGS) entry which is preliminary data.</text>
</comment>
<reference evidence="7" key="1">
    <citation type="submission" date="2024-06" db="EMBL/GenBank/DDBJ databases">
        <title>Multi-omics analyses provide insights into the biosynthesis of the anticancer antibiotic pleurotin in Hohenbuehelia grisea.</title>
        <authorList>
            <person name="Weaver J.A."/>
            <person name="Alberti F."/>
        </authorList>
    </citation>
    <scope>NUCLEOTIDE SEQUENCE [LARGE SCALE GENOMIC DNA]</scope>
    <source>
        <strain evidence="7">T-177</strain>
    </source>
</reference>
<protein>
    <recommendedName>
        <fullName evidence="8">C2H2-type domain-containing protein</fullName>
    </recommendedName>
</protein>
<evidence type="ECO:0000256" key="4">
    <source>
        <dbReference type="ARBA" id="ARBA00022833"/>
    </source>
</evidence>
<proteinExistence type="predicted"/>
<feature type="compositionally biased region" description="Low complexity" evidence="5">
    <location>
        <begin position="173"/>
        <end position="212"/>
    </location>
</feature>
<keyword evidence="7" id="KW-1185">Reference proteome</keyword>
<keyword evidence="1" id="KW-0479">Metal-binding</keyword>